<dbReference type="PANTHER" id="PTHR21177:SF7">
    <property type="entry name" value="GH11627P"/>
    <property type="match status" value="1"/>
</dbReference>
<dbReference type="AlphaFoldDB" id="A0A8B7NS60"/>
<evidence type="ECO:0000313" key="4">
    <source>
        <dbReference type="Proteomes" id="UP000694843"/>
    </source>
</evidence>
<feature type="domain" description="DUF4789" evidence="3">
    <location>
        <begin position="446"/>
        <end position="489"/>
    </location>
</feature>
<name>A0A8B7NS60_HYAAZ</name>
<feature type="region of interest" description="Disordered" evidence="1">
    <location>
        <begin position="1"/>
        <end position="24"/>
    </location>
</feature>
<keyword evidence="2" id="KW-1133">Transmembrane helix</keyword>
<keyword evidence="4" id="KW-1185">Reference proteome</keyword>
<evidence type="ECO:0000256" key="1">
    <source>
        <dbReference type="SAM" id="MobiDB-lite"/>
    </source>
</evidence>
<organism evidence="4 5">
    <name type="scientific">Hyalella azteca</name>
    <name type="common">Amphipod</name>
    <dbReference type="NCBI Taxonomy" id="294128"/>
    <lineage>
        <taxon>Eukaryota</taxon>
        <taxon>Metazoa</taxon>
        <taxon>Ecdysozoa</taxon>
        <taxon>Arthropoda</taxon>
        <taxon>Crustacea</taxon>
        <taxon>Multicrustacea</taxon>
        <taxon>Malacostraca</taxon>
        <taxon>Eumalacostraca</taxon>
        <taxon>Peracarida</taxon>
        <taxon>Amphipoda</taxon>
        <taxon>Senticaudata</taxon>
        <taxon>Talitrida</taxon>
        <taxon>Talitroidea</taxon>
        <taxon>Hyalellidae</taxon>
        <taxon>Hyalella</taxon>
    </lineage>
</organism>
<dbReference type="RefSeq" id="XP_018016552.1">
    <property type="nucleotide sequence ID" value="XM_018161063.2"/>
</dbReference>
<evidence type="ECO:0000313" key="5">
    <source>
        <dbReference type="RefSeq" id="XP_018016552.1"/>
    </source>
</evidence>
<dbReference type="GeneID" id="108673263"/>
<accession>A0A8B7NS60</accession>
<keyword evidence="2" id="KW-0472">Membrane</keyword>
<dbReference type="OrthoDB" id="6328618at2759"/>
<reference evidence="5" key="1">
    <citation type="submission" date="2025-08" db="UniProtKB">
        <authorList>
            <consortium name="RefSeq"/>
        </authorList>
    </citation>
    <scope>IDENTIFICATION</scope>
</reference>
<sequence>MQEARRVGGAAILPRQQGRDATLTRPSQADTLCNLMMFSKKSALNSNFSTKKFSTSITNSNIAGYKAIKMLDTLRAGVKNKNEDMKHRRMTSGEEISTTQATMLKAGRTEVVEGSTTEINSFLTIFSDLAFMFLAFFIFTRRKVELLLQYFCVNIVYKIPLIYQIKPSLAVEYITSHVVRSGSKSNISQGQILRPKKTMWTSSANRSTAGRQGLTWLPWSFLLLLSCTHSLVSVRDIHDALRWVSKGTLLQHKDPQELGKTITVGAQAAIIPPAWANITVNPCAIRSWQLLYWPQHDKCYKIFSQGPCDEGEEVYHAGGVARCRCEKGKLRYRGRCYQAYTRGPCKLREYLTSSKAEDEAECRGFHECVAGDVFWPQDEKCHRQYTQGPCQHGDLIHLHPDTGWPTCGCDQSLMRMQFWHHTETCHELLTRGPCVTGHVFDYNSVTRKTECGCSSSKSSNYHRETDQCYPLDTQGPCPDGHTFSLPMSAKEPMCTCLHGHLLHVGTGTCQRAYTRAVCRSGEFLIPDTAAAEGVGKCARVPCSNTGQLYHPDTDSCYPVGSRGPCAEGKLWVYERASSLRGRCHCDEKLVGYWAPHNLCYPLGEEGPCPPRHVVTFSPTKGLACSCDRRRGYTRWKGRCERITAADIIRDLISRNLMAPTQEQDEDLTNSVMFPRARSLKDDSSSPLTTIARFIRATTTTTTTPRPTKRTLEAMRAVGASSRGLVNSIEEPADVGSDTHALGGDDDISTRIARLTHRGLITRRTRRPRMLL</sequence>
<evidence type="ECO:0000259" key="3">
    <source>
        <dbReference type="Pfam" id="PF16033"/>
    </source>
</evidence>
<dbReference type="Pfam" id="PF16033">
    <property type="entry name" value="DUF4789"/>
    <property type="match status" value="2"/>
</dbReference>
<dbReference type="InterPro" id="IPR031993">
    <property type="entry name" value="DUF4789"/>
</dbReference>
<evidence type="ECO:0000256" key="2">
    <source>
        <dbReference type="SAM" id="Phobius"/>
    </source>
</evidence>
<gene>
    <name evidence="5" type="primary">LOC108673263</name>
</gene>
<dbReference type="PANTHER" id="PTHR21177">
    <property type="entry name" value="IP06524P-RELATED"/>
    <property type="match status" value="1"/>
</dbReference>
<proteinExistence type="predicted"/>
<feature type="transmembrane region" description="Helical" evidence="2">
    <location>
        <begin position="119"/>
        <end position="139"/>
    </location>
</feature>
<dbReference type="KEGG" id="hazt:108673263"/>
<protein>
    <submittedName>
        <fullName evidence="5">Uncharacterized protein LOC108673263</fullName>
    </submittedName>
</protein>
<dbReference type="Proteomes" id="UP000694843">
    <property type="component" value="Unplaced"/>
</dbReference>
<feature type="domain" description="DUF4789" evidence="3">
    <location>
        <begin position="358"/>
        <end position="434"/>
    </location>
</feature>
<keyword evidence="2" id="KW-0812">Transmembrane</keyword>